<dbReference type="FunFam" id="1.10.490.10:FF:000003">
    <property type="entry name" value="Flavohemoprotein"/>
    <property type="match status" value="1"/>
</dbReference>
<accession>I3CEW5</accession>
<dbReference type="GO" id="GO:0071500">
    <property type="term" value="P:cellular response to nitrosative stress"/>
    <property type="evidence" value="ECO:0007669"/>
    <property type="project" value="TreeGrafter"/>
</dbReference>
<dbReference type="GO" id="GO:0008941">
    <property type="term" value="F:nitric oxide dioxygenase NAD(P)H activity"/>
    <property type="evidence" value="ECO:0007669"/>
    <property type="project" value="TreeGrafter"/>
</dbReference>
<keyword evidence="2 6" id="KW-0349">Heme</keyword>
<dbReference type="STRING" id="395493.BegalDRAFT_1260"/>
<evidence type="ECO:0000313" key="9">
    <source>
        <dbReference type="Proteomes" id="UP000005744"/>
    </source>
</evidence>
<sequence length="142" mass="15631">MLSEKAKNIVKATTPIIEEKGIEIAQRMYDILFMQHPELKKLFANAPKTQPAILAQAILAYCNNIDKLDVLTAAIEEITNKHVATQVKAEHYPLVGNAILQAIQDVVGSAATPEVLEGWAEAYQFLADVLIQIEAKKYASLS</sequence>
<dbReference type="EMBL" id="JH600070">
    <property type="protein sequence ID" value="EIJ42158.1"/>
    <property type="molecule type" value="Genomic_DNA"/>
</dbReference>
<dbReference type="InterPro" id="IPR012292">
    <property type="entry name" value="Globin/Proto"/>
</dbReference>
<evidence type="ECO:0000256" key="3">
    <source>
        <dbReference type="ARBA" id="ARBA00022621"/>
    </source>
</evidence>
<dbReference type="PROSITE" id="PS01033">
    <property type="entry name" value="GLOBIN"/>
    <property type="match status" value="1"/>
</dbReference>
<keyword evidence="5" id="KW-0408">Iron</keyword>
<evidence type="ECO:0000256" key="1">
    <source>
        <dbReference type="ARBA" id="ARBA00006401"/>
    </source>
</evidence>
<reference evidence="8 9" key="1">
    <citation type="submission" date="2011-11" db="EMBL/GenBank/DDBJ databases">
        <title>Improved High-Quality Draft sequence of Beggiatoa alba B18lD.</title>
        <authorList>
            <consortium name="US DOE Joint Genome Institute"/>
            <person name="Lucas S."/>
            <person name="Han J."/>
            <person name="Lapidus A."/>
            <person name="Cheng J.-F."/>
            <person name="Goodwin L."/>
            <person name="Pitluck S."/>
            <person name="Peters L."/>
            <person name="Mikhailova N."/>
            <person name="Held B."/>
            <person name="Detter J.C."/>
            <person name="Han C."/>
            <person name="Tapia R."/>
            <person name="Land M."/>
            <person name="Hauser L."/>
            <person name="Kyrpides N."/>
            <person name="Ivanova N."/>
            <person name="Pagani I."/>
            <person name="Samuel K."/>
            <person name="Teske A."/>
            <person name="Mueller J."/>
            <person name="Woyke T."/>
        </authorList>
    </citation>
    <scope>NUCLEOTIDE SEQUENCE [LARGE SCALE GENOMIC DNA]</scope>
    <source>
        <strain evidence="8 9">B18LD</strain>
    </source>
</reference>
<feature type="domain" description="Globin" evidence="7">
    <location>
        <begin position="1"/>
        <end position="135"/>
    </location>
</feature>
<keyword evidence="9" id="KW-1185">Reference proteome</keyword>
<dbReference type="eggNOG" id="COG1017">
    <property type="taxonomic scope" value="Bacteria"/>
</dbReference>
<dbReference type="Pfam" id="PF00042">
    <property type="entry name" value="Globin"/>
    <property type="match status" value="1"/>
</dbReference>
<evidence type="ECO:0000256" key="6">
    <source>
        <dbReference type="RuleBase" id="RU000356"/>
    </source>
</evidence>
<evidence type="ECO:0000256" key="5">
    <source>
        <dbReference type="ARBA" id="ARBA00023004"/>
    </source>
</evidence>
<dbReference type="RefSeq" id="WP_002684843.1">
    <property type="nucleotide sequence ID" value="NZ_JH600070.1"/>
</dbReference>
<dbReference type="PANTHER" id="PTHR43396:SF3">
    <property type="entry name" value="FLAVOHEMOPROTEIN"/>
    <property type="match status" value="1"/>
</dbReference>
<dbReference type="GO" id="GO:0071949">
    <property type="term" value="F:FAD binding"/>
    <property type="evidence" value="ECO:0007669"/>
    <property type="project" value="TreeGrafter"/>
</dbReference>
<dbReference type="PANTHER" id="PTHR43396">
    <property type="entry name" value="FLAVOHEMOPROTEIN"/>
    <property type="match status" value="1"/>
</dbReference>
<dbReference type="AlphaFoldDB" id="I3CEW5"/>
<dbReference type="GO" id="GO:0020037">
    <property type="term" value="F:heme binding"/>
    <property type="evidence" value="ECO:0007669"/>
    <property type="project" value="InterPro"/>
</dbReference>
<dbReference type="Proteomes" id="UP000005744">
    <property type="component" value="Unassembled WGS sequence"/>
</dbReference>
<dbReference type="SUPFAM" id="SSF46458">
    <property type="entry name" value="Globin-like"/>
    <property type="match status" value="1"/>
</dbReference>
<proteinExistence type="inferred from homology"/>
<comment type="similarity">
    <text evidence="1">In the C-terminal section; belongs to the flavoprotein pyridine nucleotide cytochrome reductase family.</text>
</comment>
<organism evidence="8 9">
    <name type="scientific">Beggiatoa alba B18LD</name>
    <dbReference type="NCBI Taxonomy" id="395493"/>
    <lineage>
        <taxon>Bacteria</taxon>
        <taxon>Pseudomonadati</taxon>
        <taxon>Pseudomonadota</taxon>
        <taxon>Gammaproteobacteria</taxon>
        <taxon>Thiotrichales</taxon>
        <taxon>Thiotrichaceae</taxon>
        <taxon>Beggiatoa</taxon>
    </lineage>
</organism>
<name>I3CEW5_9GAMM</name>
<evidence type="ECO:0000256" key="4">
    <source>
        <dbReference type="ARBA" id="ARBA00022723"/>
    </source>
</evidence>
<dbReference type="GO" id="GO:0046210">
    <property type="term" value="P:nitric oxide catabolic process"/>
    <property type="evidence" value="ECO:0007669"/>
    <property type="project" value="TreeGrafter"/>
</dbReference>
<gene>
    <name evidence="8" type="ORF">BegalDRAFT_1260</name>
</gene>
<dbReference type="InterPro" id="IPR009050">
    <property type="entry name" value="Globin-like_sf"/>
</dbReference>
<keyword evidence="4" id="KW-0479">Metal-binding</keyword>
<dbReference type="GO" id="GO:0019825">
    <property type="term" value="F:oxygen binding"/>
    <property type="evidence" value="ECO:0007669"/>
    <property type="project" value="InterPro"/>
</dbReference>
<evidence type="ECO:0000313" key="8">
    <source>
        <dbReference type="EMBL" id="EIJ42158.1"/>
    </source>
</evidence>
<evidence type="ECO:0000259" key="7">
    <source>
        <dbReference type="PROSITE" id="PS01033"/>
    </source>
</evidence>
<dbReference type="InterPro" id="IPR000971">
    <property type="entry name" value="Globin"/>
</dbReference>
<dbReference type="HOGENOM" id="CLU_003827_13_2_6"/>
<evidence type="ECO:0000256" key="2">
    <source>
        <dbReference type="ARBA" id="ARBA00022617"/>
    </source>
</evidence>
<keyword evidence="3 6" id="KW-0561">Oxygen transport</keyword>
<dbReference type="Gene3D" id="1.10.490.10">
    <property type="entry name" value="Globins"/>
    <property type="match status" value="1"/>
</dbReference>
<dbReference type="GO" id="GO:0046872">
    <property type="term" value="F:metal ion binding"/>
    <property type="evidence" value="ECO:0007669"/>
    <property type="project" value="UniProtKB-KW"/>
</dbReference>
<keyword evidence="6" id="KW-0813">Transport</keyword>
<protein>
    <submittedName>
        <fullName evidence="8">Hemoglobin-like flavoprotein</fullName>
    </submittedName>
</protein>
<dbReference type="CDD" id="cd08922">
    <property type="entry name" value="FHb-globin"/>
    <property type="match status" value="1"/>
</dbReference>
<comment type="similarity">
    <text evidence="6">Belongs to the globin family.</text>
</comment>
<dbReference type="GO" id="GO:0005344">
    <property type="term" value="F:oxygen carrier activity"/>
    <property type="evidence" value="ECO:0007669"/>
    <property type="project" value="UniProtKB-KW"/>
</dbReference>